<evidence type="ECO:0000313" key="2">
    <source>
        <dbReference type="Proteomes" id="UP000006818"/>
    </source>
</evidence>
<dbReference type="AlphaFoldDB" id="C3NJ10"/>
<dbReference type="RefSeq" id="WP_012717728.1">
    <property type="nucleotide sequence ID" value="NC_012623.1"/>
</dbReference>
<gene>
    <name evidence="1" type="ordered locus">YN1551_2096</name>
</gene>
<reference evidence="1 2" key="1">
    <citation type="journal article" date="2009" name="Proc. Natl. Acad. Sci. U.S.A.">
        <title>Biogeography of the Sulfolobus islandicus pan-genome.</title>
        <authorList>
            <person name="Reno M.L."/>
            <person name="Held N.L."/>
            <person name="Fields C.J."/>
            <person name="Burke P.V."/>
            <person name="Whitaker R.J."/>
        </authorList>
    </citation>
    <scope>NUCLEOTIDE SEQUENCE [LARGE SCALE GENOMIC DNA]</scope>
    <source>
        <strain evidence="2">Y.N.15.51 / Yellowstone #2</strain>
    </source>
</reference>
<evidence type="ECO:0000313" key="1">
    <source>
        <dbReference type="EMBL" id="ACP49120.1"/>
    </source>
</evidence>
<organism evidence="1 2">
    <name type="scientific">Saccharolobus islandicus (strain Y.N.15.51 / Yellowstone #2)</name>
    <name type="common">Sulfolobus islandicus</name>
    <dbReference type="NCBI Taxonomy" id="419942"/>
    <lineage>
        <taxon>Archaea</taxon>
        <taxon>Thermoproteota</taxon>
        <taxon>Thermoprotei</taxon>
        <taxon>Sulfolobales</taxon>
        <taxon>Sulfolobaceae</taxon>
        <taxon>Saccharolobus</taxon>
    </lineage>
</organism>
<dbReference type="GeneID" id="7809310"/>
<proteinExistence type="predicted"/>
<accession>C3NJ10</accession>
<dbReference type="KEGG" id="sin:YN1551_2096"/>
<dbReference type="EMBL" id="CP001404">
    <property type="protein sequence ID" value="ACP49120.1"/>
    <property type="molecule type" value="Genomic_DNA"/>
</dbReference>
<dbReference type="HOGENOM" id="CLU_2204227_0_0_2"/>
<protein>
    <submittedName>
        <fullName evidence="1">Uncharacterized protein</fullName>
    </submittedName>
</protein>
<name>C3NJ10_SACI1</name>
<sequence>MMFEDPEEHDEKIIAEDEQEIPYTDEDEIDEIVNDIVSELRAFGYFPTVRTISMGGYPGAIEVSGWDRDKSSKIEYRIDIGTNVLHLRRTVTVPFPSEEPWEEEEEP</sequence>
<dbReference type="Proteomes" id="UP000006818">
    <property type="component" value="Chromosome"/>
</dbReference>